<organism evidence="1 2">
    <name type="scientific">Tahibacter soli</name>
    <dbReference type="NCBI Taxonomy" id="2983605"/>
    <lineage>
        <taxon>Bacteria</taxon>
        <taxon>Pseudomonadati</taxon>
        <taxon>Pseudomonadota</taxon>
        <taxon>Gammaproteobacteria</taxon>
        <taxon>Lysobacterales</taxon>
        <taxon>Rhodanobacteraceae</taxon>
        <taxon>Tahibacter</taxon>
    </lineage>
</organism>
<evidence type="ECO:0000313" key="1">
    <source>
        <dbReference type="EMBL" id="MDC8013591.1"/>
    </source>
</evidence>
<name>A0A9X3YMW8_9GAMM</name>
<reference evidence="1" key="1">
    <citation type="submission" date="2023-02" db="EMBL/GenBank/DDBJ databases">
        <title>Tahibacter soli sp. nov. isolated from soil.</title>
        <authorList>
            <person name="Baek J.H."/>
            <person name="Lee J.K."/>
            <person name="Choi D.G."/>
            <person name="Jeon C.O."/>
        </authorList>
    </citation>
    <scope>NUCLEOTIDE SEQUENCE</scope>
    <source>
        <strain evidence="1">BL</strain>
    </source>
</reference>
<keyword evidence="2" id="KW-1185">Reference proteome</keyword>
<proteinExistence type="predicted"/>
<evidence type="ECO:0000313" key="2">
    <source>
        <dbReference type="Proteomes" id="UP001139971"/>
    </source>
</evidence>
<dbReference type="AlphaFoldDB" id="A0A9X3YMW8"/>
<dbReference type="RefSeq" id="WP_263545797.1">
    <property type="nucleotide sequence ID" value="NZ_JAOVZO020000017.1"/>
</dbReference>
<dbReference type="EMBL" id="JAOVZO020000017">
    <property type="protein sequence ID" value="MDC8013591.1"/>
    <property type="molecule type" value="Genomic_DNA"/>
</dbReference>
<comment type="caution">
    <text evidence="1">The sequence shown here is derived from an EMBL/GenBank/DDBJ whole genome shotgun (WGS) entry which is preliminary data.</text>
</comment>
<sequence length="241" mass="25564">MKYYGIFDAPTPVQGQQQSGDTPDEKRQREVLRLAIEMNDSSQVFELVRLRDLDESTNLDEFTVANRLRAELGAQKITLLAVGRGAEFAVRVLAELAKLDADAIAAGRYRRGVANLILIVPKLDPDAFAAEGSSLRMSALASAVCDHIVVFHGTGCLPTPVCRETGMAGSLGHVGPARACLGNVLCVDISHLTLAHLPCVKAAMESLEVLGLVGRAVAGTGSTALAEFAKRMHCCPSKPAA</sequence>
<accession>A0A9X3YMW8</accession>
<gene>
    <name evidence="1" type="ORF">OD750_013695</name>
</gene>
<protein>
    <submittedName>
        <fullName evidence="1">Uncharacterized protein</fullName>
    </submittedName>
</protein>
<dbReference type="Proteomes" id="UP001139971">
    <property type="component" value="Unassembled WGS sequence"/>
</dbReference>